<dbReference type="InterPro" id="IPR035986">
    <property type="entry name" value="PKD_dom_sf"/>
</dbReference>
<dbReference type="RefSeq" id="WP_229580777.1">
    <property type="nucleotide sequence ID" value="NZ_BMXF01000002.1"/>
</dbReference>
<dbReference type="Pfam" id="PF18911">
    <property type="entry name" value="PKD_4"/>
    <property type="match status" value="1"/>
</dbReference>
<dbReference type="Gene3D" id="2.60.40.10">
    <property type="entry name" value="Immunoglobulins"/>
    <property type="match status" value="2"/>
</dbReference>
<keyword evidence="4" id="KW-1133">Transmembrane helix</keyword>
<proteinExistence type="predicted"/>
<comment type="subcellular location">
    <subcellularLocation>
        <location evidence="1">Membrane</location>
        <topology evidence="1">Multi-pass membrane protein</topology>
    </subcellularLocation>
</comment>
<evidence type="ECO:0000256" key="5">
    <source>
        <dbReference type="ARBA" id="ARBA00023136"/>
    </source>
</evidence>
<gene>
    <name evidence="7" type="ORF">GCM10007390_23750</name>
</gene>
<dbReference type="SUPFAM" id="SSF63829">
    <property type="entry name" value="Calcium-dependent phosphotriesterase"/>
    <property type="match status" value="1"/>
</dbReference>
<dbReference type="Pfam" id="PF13585">
    <property type="entry name" value="CHU_C"/>
    <property type="match status" value="1"/>
</dbReference>
<dbReference type="NCBIfam" id="TIGR04131">
    <property type="entry name" value="Bac_Flav_CTERM"/>
    <property type="match status" value="1"/>
</dbReference>
<dbReference type="InterPro" id="IPR022409">
    <property type="entry name" value="PKD/Chitinase_dom"/>
</dbReference>
<evidence type="ECO:0000256" key="2">
    <source>
        <dbReference type="ARBA" id="ARBA00022692"/>
    </source>
</evidence>
<keyword evidence="3" id="KW-0677">Repeat</keyword>
<reference evidence="7 8" key="1">
    <citation type="journal article" date="2014" name="Int. J. Syst. Evol. Microbiol.">
        <title>Complete genome sequence of Corynebacterium casei LMG S-19264T (=DSM 44701T), isolated from a smear-ripened cheese.</title>
        <authorList>
            <consortium name="US DOE Joint Genome Institute (JGI-PGF)"/>
            <person name="Walter F."/>
            <person name="Albersmeier A."/>
            <person name="Kalinowski J."/>
            <person name="Ruckert C."/>
        </authorList>
    </citation>
    <scope>NUCLEOTIDE SEQUENCE [LARGE SCALE GENOMIC DNA]</scope>
    <source>
        <strain evidence="7 8">KCTC 12866</strain>
    </source>
</reference>
<feature type="domain" description="PKD" evidence="6">
    <location>
        <begin position="552"/>
        <end position="594"/>
    </location>
</feature>
<dbReference type="InterPro" id="IPR013783">
    <property type="entry name" value="Ig-like_fold"/>
</dbReference>
<evidence type="ECO:0000259" key="6">
    <source>
        <dbReference type="PROSITE" id="PS50093"/>
    </source>
</evidence>
<sequence>MLNPECEDDVTTFSDTLQTSVAWQWNFGDGASDDNTATTRNTGHAYQAPGTYTVTLVRTLAGGKVDSVSQTIDVGQLPPSFNQWKTDTTICPGQTITLDPYAGGQGPAGAKYIWYPKGDTTQALEIDSSGCYSVEVILPNGCKIQDRVNVKICLEPSQQQGAKWFFGANAGLDFANGTPTAITDGSLSTPEGTSSIANSKGELLFYTDGIKVYDKDGAEMKCLADSCKPLQGSKNSTQSALIVPQPTCKGCEYLYNIFTTTDINDSTKALTISVVDMRRENGKGAIVEQNTVLERTTTERIASVRNDRDSTYWVVSHDFGNNTFRVYHATAGGLTEEKSFDLGMAHDTKEKGEGYMKFSPADSTTGERRLAVIVPGPPRNYVEIFTFSDSTGEMAYERTIDLGPAPPKAYGIEFSPSGEKMYVSFQGQDTTASKLVQYDLTLGDSTLIADSRILIDSTRNQKFGALQIGSDGRIYMAVDGSEYLAVIGEPENNSVSAIEYELEGVSLGGKKSNLGLPSLVQNFTQQNDGPGFEAEGFCTGAPTQFQASPLCDPIKDTYTWNFGDGSAPVNGKQTQVSHTYNQPGIYRVSLRAVNECKDTTFFQNVEIFETPKAIDLGPDQDECRNSIQLEANVDAELFVWLFNGRPVGREKIFEATQTGQYVAIAANGPQGVCFSADTVELTIRRPPPFSLGPDTTVCNDSTIVLSAPGQTWREFKWSTGDNTRDITVRQAGTYFVEVKNGNDCYNEDTIQVVARPRARLRADLTPPTGCTTADGSIRVTSISPAGQYNYAWLSTDSTTLGSTAQLTGLREGSYRLRVSGNPLACTTDTAFALRSAANPLRISPVAKNAACAQPDSGSIGLNITGGQPTTFRWLNASGQVVSTSQTATNLQAGTYSFEASDAGGCTFSQTGIKVGLDKDNLALLGPDRGKCIGDTIQLSPRANDFAGNQYLWSNGTTTRTLVVREAGTYTLTVTNAENGCNGTDDVLVKFSPKPEVEAGSPLDFCANQRPQRLTGATPSNGFWRGPGVDSLGLFTPTDTSLGQRRVTYFVSRDGCVASDDRIVNVKAAPNVRLGPDTTLCYDPNFRLIAGTISEATYQWSNGQTTASINPRFTGTYTVTATLAGCSGRDTVRLVFLPSPKLELAPESPLCTPENGTAVLDSRGGSNQTYFWPETGDTTSRITVSSLGQYSVIATNKEGCTLTDTTQVVDRCDPRIFVPDAFTPNNDGNNDLLDVFGLYFVDFEIKVYNRWGEVIYAADSIEKKWDGTYKNMKVQPGAYPYVITYGSEYYPERSRERLRGSVMVIR</sequence>
<feature type="domain" description="PKD" evidence="6">
    <location>
        <begin position="19"/>
        <end position="74"/>
    </location>
</feature>
<evidence type="ECO:0000256" key="4">
    <source>
        <dbReference type="ARBA" id="ARBA00022989"/>
    </source>
</evidence>
<comment type="caution">
    <text evidence="7">The sequence shown here is derived from an EMBL/GenBank/DDBJ whole genome shotgun (WGS) entry which is preliminary data.</text>
</comment>
<dbReference type="PANTHER" id="PTHR46730:SF4">
    <property type="entry name" value="POLYCYSTIC KIDNEY DISEASE PROTEIN 1-LIKE 1"/>
    <property type="match status" value="1"/>
</dbReference>
<dbReference type="SMART" id="SM00089">
    <property type="entry name" value="PKD"/>
    <property type="match status" value="2"/>
</dbReference>
<evidence type="ECO:0000313" key="7">
    <source>
        <dbReference type="EMBL" id="GHB69427.1"/>
    </source>
</evidence>
<dbReference type="SUPFAM" id="SSF49299">
    <property type="entry name" value="PKD domain"/>
    <property type="match status" value="2"/>
</dbReference>
<name>A0A8J3D3Y6_9BACT</name>
<dbReference type="GO" id="GO:0005261">
    <property type="term" value="F:monoatomic cation channel activity"/>
    <property type="evidence" value="ECO:0007669"/>
    <property type="project" value="TreeGrafter"/>
</dbReference>
<dbReference type="GO" id="GO:0005886">
    <property type="term" value="C:plasma membrane"/>
    <property type="evidence" value="ECO:0007669"/>
    <property type="project" value="TreeGrafter"/>
</dbReference>
<dbReference type="InterPro" id="IPR000601">
    <property type="entry name" value="PKD_dom"/>
</dbReference>
<dbReference type="CDD" id="cd00146">
    <property type="entry name" value="PKD"/>
    <property type="match status" value="2"/>
</dbReference>
<protein>
    <recommendedName>
        <fullName evidence="6">PKD domain-containing protein</fullName>
    </recommendedName>
</protein>
<dbReference type="Pfam" id="PF00801">
    <property type="entry name" value="PKD"/>
    <property type="match status" value="1"/>
</dbReference>
<dbReference type="PANTHER" id="PTHR46730">
    <property type="entry name" value="POLYCYSTIN-1"/>
    <property type="match status" value="1"/>
</dbReference>
<dbReference type="EMBL" id="BMXF01000002">
    <property type="protein sequence ID" value="GHB69427.1"/>
    <property type="molecule type" value="Genomic_DNA"/>
</dbReference>
<dbReference type="PROSITE" id="PS50093">
    <property type="entry name" value="PKD"/>
    <property type="match status" value="2"/>
</dbReference>
<dbReference type="InterPro" id="IPR026341">
    <property type="entry name" value="T9SS_type_B"/>
</dbReference>
<keyword evidence="2" id="KW-0812">Transmembrane</keyword>
<organism evidence="7 8">
    <name type="scientific">Persicitalea jodogahamensis</name>
    <dbReference type="NCBI Taxonomy" id="402147"/>
    <lineage>
        <taxon>Bacteria</taxon>
        <taxon>Pseudomonadati</taxon>
        <taxon>Bacteroidota</taxon>
        <taxon>Cytophagia</taxon>
        <taxon>Cytophagales</taxon>
        <taxon>Spirosomataceae</taxon>
        <taxon>Persicitalea</taxon>
    </lineage>
</organism>
<keyword evidence="8" id="KW-1185">Reference proteome</keyword>
<evidence type="ECO:0000313" key="8">
    <source>
        <dbReference type="Proteomes" id="UP000598271"/>
    </source>
</evidence>
<dbReference type="GO" id="GO:0006816">
    <property type="term" value="P:calcium ion transport"/>
    <property type="evidence" value="ECO:0007669"/>
    <property type="project" value="TreeGrafter"/>
</dbReference>
<dbReference type="Proteomes" id="UP000598271">
    <property type="component" value="Unassembled WGS sequence"/>
</dbReference>
<accession>A0A8J3D3Y6</accession>
<keyword evidence="5" id="KW-0472">Membrane</keyword>
<evidence type="ECO:0000256" key="1">
    <source>
        <dbReference type="ARBA" id="ARBA00004141"/>
    </source>
</evidence>
<evidence type="ECO:0000256" key="3">
    <source>
        <dbReference type="ARBA" id="ARBA00022737"/>
    </source>
</evidence>